<feature type="compositionally biased region" description="Low complexity" evidence="2">
    <location>
        <begin position="185"/>
        <end position="203"/>
    </location>
</feature>
<comment type="caution">
    <text evidence="3">The sequence shown here is derived from an EMBL/GenBank/DDBJ whole genome shotgun (WGS) entry which is preliminary data.</text>
</comment>
<feature type="region of interest" description="Disordered" evidence="2">
    <location>
        <begin position="151"/>
        <end position="275"/>
    </location>
</feature>
<evidence type="ECO:0000256" key="2">
    <source>
        <dbReference type="SAM" id="MobiDB-lite"/>
    </source>
</evidence>
<feature type="coiled-coil region" evidence="1">
    <location>
        <begin position="59"/>
        <end position="86"/>
    </location>
</feature>
<keyword evidence="1" id="KW-0175">Coiled coil</keyword>
<keyword evidence="4" id="KW-1185">Reference proteome</keyword>
<protein>
    <submittedName>
        <fullName evidence="3">Uncharacterized protein</fullName>
    </submittedName>
</protein>
<organism evidence="3 4">
    <name type="scientific">Nephila pilipes</name>
    <name type="common">Giant wood spider</name>
    <name type="synonym">Nephila maculata</name>
    <dbReference type="NCBI Taxonomy" id="299642"/>
    <lineage>
        <taxon>Eukaryota</taxon>
        <taxon>Metazoa</taxon>
        <taxon>Ecdysozoa</taxon>
        <taxon>Arthropoda</taxon>
        <taxon>Chelicerata</taxon>
        <taxon>Arachnida</taxon>
        <taxon>Araneae</taxon>
        <taxon>Araneomorphae</taxon>
        <taxon>Entelegynae</taxon>
        <taxon>Araneoidea</taxon>
        <taxon>Nephilidae</taxon>
        <taxon>Nephila</taxon>
    </lineage>
</organism>
<accession>A0A8X6U1I4</accession>
<gene>
    <name evidence="3" type="ORF">NPIL_617721</name>
</gene>
<proteinExistence type="predicted"/>
<evidence type="ECO:0000313" key="3">
    <source>
        <dbReference type="EMBL" id="GFT68862.1"/>
    </source>
</evidence>
<name>A0A8X6U1I4_NEPPI</name>
<feature type="compositionally biased region" description="Polar residues" evidence="2">
    <location>
        <begin position="255"/>
        <end position="275"/>
    </location>
</feature>
<dbReference type="EMBL" id="BMAW01020579">
    <property type="protein sequence ID" value="GFT68862.1"/>
    <property type="molecule type" value="Genomic_DNA"/>
</dbReference>
<sequence length="322" mass="36585">MEQDSNPDRSNYENFHNQFNIESIVQMMDNAYTAEALTRVINVADATLSALFKYPFEDDEKQRKNIKDLEDIIDESRNRYITARRRELRAAAAALDDTAQAWGKKIMDDDFTIVKAKKKSSKNNLEYSAKKQKIDEATPCYNKFDRLTIEDVPTTSGNEMDVSPPSPTARKNSTPPQSPRRRTPQQHSTGPSTSSTAPGTRRSTCPRNPANHPPKQKQPHPKPENSWRKRMNSAPPKTTAPRQNFAISEEDFPQLPTTSKQVQPPKSTQPSVNNYRKINNPLEMLKDPDVQELYNVLEKFVNIAKNVPTPAEGLQAFFKLLN</sequence>
<evidence type="ECO:0000256" key="1">
    <source>
        <dbReference type="SAM" id="Coils"/>
    </source>
</evidence>
<evidence type="ECO:0000313" key="4">
    <source>
        <dbReference type="Proteomes" id="UP000887013"/>
    </source>
</evidence>
<reference evidence="3" key="1">
    <citation type="submission" date="2020-08" db="EMBL/GenBank/DDBJ databases">
        <title>Multicomponent nature underlies the extraordinary mechanical properties of spider dragline silk.</title>
        <authorList>
            <person name="Kono N."/>
            <person name="Nakamura H."/>
            <person name="Mori M."/>
            <person name="Yoshida Y."/>
            <person name="Ohtoshi R."/>
            <person name="Malay A.D."/>
            <person name="Moran D.A.P."/>
            <person name="Tomita M."/>
            <person name="Numata K."/>
            <person name="Arakawa K."/>
        </authorList>
    </citation>
    <scope>NUCLEOTIDE SEQUENCE</scope>
</reference>
<dbReference type="Proteomes" id="UP000887013">
    <property type="component" value="Unassembled WGS sequence"/>
</dbReference>
<dbReference type="AlphaFoldDB" id="A0A8X6U1I4"/>